<dbReference type="Proteomes" id="UP000027661">
    <property type="component" value="Unassembled WGS sequence"/>
</dbReference>
<organism evidence="1 2">
    <name type="scientific">Phocaeicola vulgatus str. 3975 RP4</name>
    <dbReference type="NCBI Taxonomy" id="1339352"/>
    <lineage>
        <taxon>Bacteria</taxon>
        <taxon>Pseudomonadati</taxon>
        <taxon>Bacteroidota</taxon>
        <taxon>Bacteroidia</taxon>
        <taxon>Bacteroidales</taxon>
        <taxon>Bacteroidaceae</taxon>
        <taxon>Phocaeicola</taxon>
    </lineage>
</organism>
<dbReference type="PATRIC" id="fig|1339352.3.peg.3337"/>
<comment type="caution">
    <text evidence="1">The sequence shown here is derived from an EMBL/GenBank/DDBJ whole genome shotgun (WGS) entry which is preliminary data.</text>
</comment>
<dbReference type="AlphaFoldDB" id="A0A069S7R6"/>
<sequence length="62" mass="7055">MLAIDLMRAVLADEYRQLLYITLLSLDAQKLVNSKLLLVCCFPCLWLRLLASAMCEARVVLL</sequence>
<gene>
    <name evidence="1" type="ORF">M099_3525</name>
</gene>
<accession>A0A069S7R6</accession>
<dbReference type="EMBL" id="JNHM01000106">
    <property type="protein sequence ID" value="KDS47200.1"/>
    <property type="molecule type" value="Genomic_DNA"/>
</dbReference>
<name>A0A069S7R6_PHOVU</name>
<reference evidence="1 2" key="1">
    <citation type="submission" date="2014-04" db="EMBL/GenBank/DDBJ databases">
        <authorList>
            <person name="Sears C."/>
            <person name="Carroll K."/>
            <person name="Sack B.R."/>
            <person name="Qadri F."/>
            <person name="Myers L.L."/>
            <person name="Chung G.-T."/>
            <person name="Escheverria P."/>
            <person name="Fraser C.M."/>
            <person name="Sadzewicz L."/>
            <person name="Shefchek K.A."/>
            <person name="Tallon L."/>
            <person name="Das S.P."/>
            <person name="Daugherty S."/>
            <person name="Mongodin E.F."/>
        </authorList>
    </citation>
    <scope>NUCLEOTIDE SEQUENCE [LARGE SCALE GENOMIC DNA]</scope>
    <source>
        <strain evidence="1 2">3975 RP4</strain>
    </source>
</reference>
<evidence type="ECO:0000313" key="2">
    <source>
        <dbReference type="Proteomes" id="UP000027661"/>
    </source>
</evidence>
<evidence type="ECO:0000313" key="1">
    <source>
        <dbReference type="EMBL" id="KDS47200.1"/>
    </source>
</evidence>
<proteinExistence type="predicted"/>
<protein>
    <submittedName>
        <fullName evidence="1">Uncharacterized protein</fullName>
    </submittedName>
</protein>